<name>A0A9W4TH44_9FLAO</name>
<accession>A0A9W4TH44</accession>
<organism evidence="2 3">
    <name type="scientific">Flavobacterium collinsii</name>
    <dbReference type="NCBI Taxonomy" id="1114861"/>
    <lineage>
        <taxon>Bacteria</taxon>
        <taxon>Pseudomonadati</taxon>
        <taxon>Bacteroidota</taxon>
        <taxon>Flavobacteriia</taxon>
        <taxon>Flavobacteriales</taxon>
        <taxon>Flavobacteriaceae</taxon>
        <taxon>Flavobacterium</taxon>
    </lineage>
</organism>
<keyword evidence="1" id="KW-0812">Transmembrane</keyword>
<dbReference type="AlphaFoldDB" id="A0A9W4TH44"/>
<dbReference type="KEGG" id="fcs:TRV642_2018"/>
<dbReference type="Proteomes" id="UP001152749">
    <property type="component" value="Chromosome"/>
</dbReference>
<evidence type="ECO:0000313" key="3">
    <source>
        <dbReference type="Proteomes" id="UP001152749"/>
    </source>
</evidence>
<dbReference type="EMBL" id="OX336425">
    <property type="protein sequence ID" value="CAI2766941.1"/>
    <property type="molecule type" value="Genomic_DNA"/>
</dbReference>
<proteinExistence type="predicted"/>
<reference evidence="2" key="1">
    <citation type="submission" date="2022-09" db="EMBL/GenBank/DDBJ databases">
        <authorList>
            <person name="Duchaud E."/>
        </authorList>
    </citation>
    <scope>NUCLEOTIDE SEQUENCE</scope>
    <source>
        <strain evidence="2">TRV642</strain>
    </source>
</reference>
<feature type="transmembrane region" description="Helical" evidence="1">
    <location>
        <begin position="71"/>
        <end position="91"/>
    </location>
</feature>
<protein>
    <submittedName>
        <fullName evidence="2">Uncharacterized protein</fullName>
    </submittedName>
</protein>
<keyword evidence="1" id="KW-0472">Membrane</keyword>
<gene>
    <name evidence="2" type="ORF">TRV642_2018</name>
</gene>
<evidence type="ECO:0000256" key="1">
    <source>
        <dbReference type="SAM" id="Phobius"/>
    </source>
</evidence>
<sequence>MKFLKILAIILFVGTLLMAYGYVNLQVSYKYEVDLTETNIKTDESLSSSEKAKQIEELKQREKQIFFQRKVIKILFLVFLGSLILVLYFLFIKK</sequence>
<evidence type="ECO:0000313" key="2">
    <source>
        <dbReference type="EMBL" id="CAI2766941.1"/>
    </source>
</evidence>
<keyword evidence="1" id="KW-1133">Transmembrane helix</keyword>
<dbReference type="RefSeq" id="WP_263362882.1">
    <property type="nucleotide sequence ID" value="NZ_OX336425.1"/>
</dbReference>